<evidence type="ECO:0000313" key="2">
    <source>
        <dbReference type="Proteomes" id="UP000005239"/>
    </source>
</evidence>
<dbReference type="EnsemblMetazoa" id="PPA25655.1">
    <property type="protein sequence ID" value="PPA25655.1"/>
    <property type="gene ID" value="WBGene00115209"/>
</dbReference>
<reference evidence="2" key="1">
    <citation type="journal article" date="2008" name="Nat. Genet.">
        <title>The Pristionchus pacificus genome provides a unique perspective on nematode lifestyle and parasitism.</title>
        <authorList>
            <person name="Dieterich C."/>
            <person name="Clifton S.W."/>
            <person name="Schuster L.N."/>
            <person name="Chinwalla A."/>
            <person name="Delehaunty K."/>
            <person name="Dinkelacker I."/>
            <person name="Fulton L."/>
            <person name="Fulton R."/>
            <person name="Godfrey J."/>
            <person name="Minx P."/>
            <person name="Mitreva M."/>
            <person name="Roeseler W."/>
            <person name="Tian H."/>
            <person name="Witte H."/>
            <person name="Yang S.P."/>
            <person name="Wilson R.K."/>
            <person name="Sommer R.J."/>
        </authorList>
    </citation>
    <scope>NUCLEOTIDE SEQUENCE [LARGE SCALE GENOMIC DNA]</scope>
    <source>
        <strain evidence="2">PS312</strain>
    </source>
</reference>
<sequence>MVNLVSCLLILIAFLSSISIGAPISASDGFDEYEYEEATEAAVQRLSSFHQVTHKIPLHIKVRVNSSPESFFFHLPSYLGDVSTNLRRTNTAMHYVNFDQLFASPSVGHEDPIFADASFSEIHFKVEIGECGPKHLCDEDQLIAQVCWAFTSPVGYGTLSVDYDFIRFESPPPPDFPFSIAALAVISVLALAIFGLIVYLAAIFIKLLLNRPPRVITVIPEKMMEERRLIESISSISKQVSQVPSLSGSLDSFCPLRTSTPV</sequence>
<dbReference type="Proteomes" id="UP000005239">
    <property type="component" value="Unassembled WGS sequence"/>
</dbReference>
<accession>A0A2A6C0M8</accession>
<reference evidence="1" key="2">
    <citation type="submission" date="2022-06" db="UniProtKB">
        <authorList>
            <consortium name="EnsemblMetazoa"/>
        </authorList>
    </citation>
    <scope>IDENTIFICATION</scope>
    <source>
        <strain evidence="1">PS312</strain>
    </source>
</reference>
<evidence type="ECO:0000313" key="1">
    <source>
        <dbReference type="EnsemblMetazoa" id="PPA25655.1"/>
    </source>
</evidence>
<organism evidence="1 2">
    <name type="scientific">Pristionchus pacificus</name>
    <name type="common">Parasitic nematode worm</name>
    <dbReference type="NCBI Taxonomy" id="54126"/>
    <lineage>
        <taxon>Eukaryota</taxon>
        <taxon>Metazoa</taxon>
        <taxon>Ecdysozoa</taxon>
        <taxon>Nematoda</taxon>
        <taxon>Chromadorea</taxon>
        <taxon>Rhabditida</taxon>
        <taxon>Rhabditina</taxon>
        <taxon>Diplogasteromorpha</taxon>
        <taxon>Diplogasteroidea</taxon>
        <taxon>Neodiplogasteridae</taxon>
        <taxon>Pristionchus</taxon>
    </lineage>
</organism>
<name>A0A2A6C0M8_PRIPA</name>
<dbReference type="AlphaFoldDB" id="A0A2A6C0M8"/>
<gene>
    <name evidence="1" type="primary">WBGene00115209</name>
</gene>
<protein>
    <submittedName>
        <fullName evidence="1">Uncharacterized protein</fullName>
    </submittedName>
</protein>
<proteinExistence type="predicted"/>
<keyword evidence="2" id="KW-1185">Reference proteome</keyword>
<accession>A0A8R1UFY4</accession>